<dbReference type="GO" id="GO:0012505">
    <property type="term" value="C:endomembrane system"/>
    <property type="evidence" value="ECO:0007669"/>
    <property type="project" value="UniProtKB-SubCell"/>
</dbReference>
<comment type="subcellular location">
    <subcellularLocation>
        <location evidence="1">Endomembrane system</location>
        <topology evidence="1">Multi-pass membrane protein</topology>
    </subcellularLocation>
</comment>
<feature type="transmembrane region" description="Helical" evidence="5">
    <location>
        <begin position="342"/>
        <end position="360"/>
    </location>
</feature>
<keyword evidence="2 5" id="KW-0812">Transmembrane</keyword>
<evidence type="ECO:0000256" key="5">
    <source>
        <dbReference type="SAM" id="Phobius"/>
    </source>
</evidence>
<evidence type="ECO:0000256" key="3">
    <source>
        <dbReference type="ARBA" id="ARBA00022989"/>
    </source>
</evidence>
<dbReference type="InterPro" id="IPR009078">
    <property type="entry name" value="Ferritin-like_SF"/>
</dbReference>
<name>H5SV48_ACEAU</name>
<keyword evidence="3 5" id="KW-1133">Transmembrane helix</keyword>
<dbReference type="Pfam" id="PF01988">
    <property type="entry name" value="VIT1"/>
    <property type="match status" value="1"/>
</dbReference>
<gene>
    <name evidence="6" type="ORF">HGMM_OP4C113</name>
</gene>
<accession>H5SV48</accession>
<protein>
    <submittedName>
        <fullName evidence="6">Hypothetical conserved protein</fullName>
    </submittedName>
</protein>
<evidence type="ECO:0000313" key="6">
    <source>
        <dbReference type="EMBL" id="BAL59477.1"/>
    </source>
</evidence>
<dbReference type="SUPFAM" id="SSF47240">
    <property type="entry name" value="Ferritin-like"/>
    <property type="match status" value="1"/>
</dbReference>
<reference evidence="6" key="2">
    <citation type="journal article" date="2012" name="PLoS ONE">
        <title>A Deeply Branching Thermophilic Bacterium with an Ancient Acetyl-CoA Pathway Dominates a Subsurface Ecosystem.</title>
        <authorList>
            <person name="Takami H."/>
            <person name="Noguchi H."/>
            <person name="Takaki Y."/>
            <person name="Uchiyama I."/>
            <person name="Toyoda A."/>
            <person name="Nishi S."/>
            <person name="Chee G.-J."/>
            <person name="Arai W."/>
            <person name="Nunoura T."/>
            <person name="Itoh T."/>
            <person name="Hattori M."/>
            <person name="Takai K."/>
        </authorList>
    </citation>
    <scope>NUCLEOTIDE SEQUENCE</scope>
</reference>
<evidence type="ECO:0000256" key="1">
    <source>
        <dbReference type="ARBA" id="ARBA00004127"/>
    </source>
</evidence>
<dbReference type="InterPro" id="IPR008217">
    <property type="entry name" value="Ccc1_fam"/>
</dbReference>
<keyword evidence="4 5" id="KW-0472">Membrane</keyword>
<dbReference type="EMBL" id="AP011803">
    <property type="protein sequence ID" value="BAL59477.1"/>
    <property type="molecule type" value="Genomic_DNA"/>
</dbReference>
<dbReference type="GO" id="GO:0030026">
    <property type="term" value="P:intracellular manganese ion homeostasis"/>
    <property type="evidence" value="ECO:0007669"/>
    <property type="project" value="InterPro"/>
</dbReference>
<dbReference type="AlphaFoldDB" id="H5SV48"/>
<dbReference type="PANTHER" id="PTHR31851">
    <property type="entry name" value="FE(2+)/MN(2+) TRANSPORTER PCL1"/>
    <property type="match status" value="1"/>
</dbReference>
<reference evidence="6" key="1">
    <citation type="journal article" date="2005" name="Environ. Microbiol.">
        <title>Genetic and functional properties of uncultivated thermophilic crenarchaeotes from a subsurface gold mine as revealed by analysis of genome fragments.</title>
        <authorList>
            <person name="Nunoura T."/>
            <person name="Hirayama H."/>
            <person name="Takami H."/>
            <person name="Oida H."/>
            <person name="Nishi S."/>
            <person name="Shimamura S."/>
            <person name="Suzuki Y."/>
            <person name="Inagaki F."/>
            <person name="Takai K."/>
            <person name="Nealson K.H."/>
            <person name="Horikoshi K."/>
        </authorList>
    </citation>
    <scope>NUCLEOTIDE SEQUENCE</scope>
</reference>
<feature type="transmembrane region" description="Helical" evidence="5">
    <location>
        <begin position="309"/>
        <end position="330"/>
    </location>
</feature>
<organism evidence="6">
    <name type="scientific">Acetithermum autotrophicum</name>
    <dbReference type="NCBI Taxonomy" id="1446466"/>
    <lineage>
        <taxon>Bacteria</taxon>
        <taxon>Candidatus Bipolaricaulota</taxon>
        <taxon>Candidatus Acetithermum</taxon>
    </lineage>
</organism>
<evidence type="ECO:0000256" key="4">
    <source>
        <dbReference type="ARBA" id="ARBA00023136"/>
    </source>
</evidence>
<proteinExistence type="predicted"/>
<dbReference type="GO" id="GO:0005384">
    <property type="term" value="F:manganese ion transmembrane transporter activity"/>
    <property type="evidence" value="ECO:0007669"/>
    <property type="project" value="InterPro"/>
</dbReference>
<sequence>MDRKRLLEHWQDEGESAYLYKILAEVDPDPRRQKVYLKLADVELQHQQAFAKLLAEQGVSVGEFRPSWRTRLLGWMARRGGARTVLRLRIIDEASEVKNYLREKSSLSTGEAAKVSQQVARDEAIHAETLMKLAGSGGEPWHRMESGGFLRNVVYGFNDGLTANFGLVMGVLGAQVHEFIVLSGLAGLVADALSMGSSGYLAAKSEQEVYQHEIELEREEIQLMPEVEAEELALLYEAKGMPAEAARHAAAQVMADPQIALQEKAREELGISPELGSPLREGLLTGTATAFGALIPVLPFFFGSGPVEIWTSFTISMLSHFAVGAARSLFTGRGAFRSGLDMFLVGLGVAIVGYFVGMLIEHL</sequence>
<evidence type="ECO:0000256" key="2">
    <source>
        <dbReference type="ARBA" id="ARBA00022692"/>
    </source>
</evidence>